<accession>A0ABT7T6Q6</accession>
<dbReference type="Pfam" id="PF00768">
    <property type="entry name" value="Peptidase_S11"/>
    <property type="match status" value="1"/>
</dbReference>
<reference evidence="2 3" key="1">
    <citation type="submission" date="2023-06" db="EMBL/GenBank/DDBJ databases">
        <authorList>
            <person name="Feng G."/>
            <person name="Li J."/>
            <person name="Zhu H."/>
        </authorList>
    </citation>
    <scope>NUCLEOTIDE SEQUENCE [LARGE SCALE GENOMIC DNA]</scope>
    <source>
        <strain evidence="2 3">RHCKG23</strain>
    </source>
</reference>
<dbReference type="RefSeq" id="WP_289458787.1">
    <property type="nucleotide sequence ID" value="NZ_JAUCML010000005.1"/>
</dbReference>
<name>A0ABT7T6Q6_9MICO</name>
<dbReference type="EMBL" id="JAUCML010000005">
    <property type="protein sequence ID" value="MDM7885246.1"/>
    <property type="molecule type" value="Genomic_DNA"/>
</dbReference>
<proteinExistence type="predicted"/>
<evidence type="ECO:0000259" key="1">
    <source>
        <dbReference type="Pfam" id="PF00768"/>
    </source>
</evidence>
<organism evidence="2 3">
    <name type="scientific">Curtobacterium citri</name>
    <dbReference type="NCBI Taxonomy" id="3055139"/>
    <lineage>
        <taxon>Bacteria</taxon>
        <taxon>Bacillati</taxon>
        <taxon>Actinomycetota</taxon>
        <taxon>Actinomycetes</taxon>
        <taxon>Micrococcales</taxon>
        <taxon>Microbacteriaceae</taxon>
        <taxon>Curtobacterium</taxon>
    </lineage>
</organism>
<dbReference type="InterPro" id="IPR012338">
    <property type="entry name" value="Beta-lactam/transpept-like"/>
</dbReference>
<keyword evidence="2" id="KW-0121">Carboxypeptidase</keyword>
<comment type="caution">
    <text evidence="2">The sequence shown here is derived from an EMBL/GenBank/DDBJ whole genome shotgun (WGS) entry which is preliminary data.</text>
</comment>
<evidence type="ECO:0000313" key="2">
    <source>
        <dbReference type="EMBL" id="MDM7885246.1"/>
    </source>
</evidence>
<feature type="domain" description="Peptidase S11 D-alanyl-D-alanine carboxypeptidase A N-terminal" evidence="1">
    <location>
        <begin position="84"/>
        <end position="285"/>
    </location>
</feature>
<evidence type="ECO:0000313" key="3">
    <source>
        <dbReference type="Proteomes" id="UP001237823"/>
    </source>
</evidence>
<dbReference type="GO" id="GO:0004180">
    <property type="term" value="F:carboxypeptidase activity"/>
    <property type="evidence" value="ECO:0007669"/>
    <property type="project" value="UniProtKB-KW"/>
</dbReference>
<dbReference type="Proteomes" id="UP001237823">
    <property type="component" value="Unassembled WGS sequence"/>
</dbReference>
<keyword evidence="3" id="KW-1185">Reference proteome</keyword>
<dbReference type="InterPro" id="IPR001967">
    <property type="entry name" value="Peptidase_S11_N"/>
</dbReference>
<keyword evidence="2" id="KW-0645">Protease</keyword>
<protein>
    <submittedName>
        <fullName evidence="2">D-alanyl-D-alanine carboxypeptidase</fullName>
    </submittedName>
</protein>
<keyword evidence="2" id="KW-0378">Hydrolase</keyword>
<sequence>MPRVVRSPRSAVRRPLTIGVVVVLLLAVGYLVAAAVVPFAPASATTARYVPPTSTLPELRFPGYGATAVQATGFPESLRTSGDTDPRSIASITKVVTALVVLDEKPLEVGQAGPSIRFDAEMQALYATYLAKNGEVAPMPDGLRLSEYQTMQVMLMKSANNYAGSLALWAFGSMGAYERAAAAWLDEHDLDHTTIHEPTGLDPANRSTATDLVRLGQLALADPVVKEIVGTKQVSVPGAGAIENSNKLLGLDGIEGIKTGTLDEAGACLLFAATYERGGRSVTVVGVMLGGVDHDALDVDVQRLLRSVADNFQVVTLTHAGQTFGTFSTPWRDEADAVAAEPAEVLVWGTTAVTAKARLQRITFGERGERVGAVRFTIEHHDPVTVPLVLERSIEDPGVWWRWTNPFQGVDAAAA</sequence>
<dbReference type="Gene3D" id="3.40.710.10">
    <property type="entry name" value="DD-peptidase/beta-lactamase superfamily"/>
    <property type="match status" value="1"/>
</dbReference>
<gene>
    <name evidence="2" type="ORF">QUG92_09025</name>
</gene>
<dbReference type="SUPFAM" id="SSF56601">
    <property type="entry name" value="beta-lactamase/transpeptidase-like"/>
    <property type="match status" value="1"/>
</dbReference>